<dbReference type="AlphaFoldDB" id="A0AAU9VG12"/>
<keyword evidence="4" id="KW-1185">Reference proteome</keyword>
<feature type="domain" description="HTH LytTR-type" evidence="1">
    <location>
        <begin position="38"/>
        <end position="142"/>
    </location>
</feature>
<dbReference type="PANTHER" id="PTHR37299">
    <property type="entry name" value="TRANSCRIPTIONAL REGULATOR-RELATED"/>
    <property type="match status" value="1"/>
</dbReference>
<accession>A0AAU9VG12</accession>
<sequence length="145" mass="16942">MNIKVIINPNLEEDIVLECREMTPQIEKMINTLDTLSINAVHRGKDITLGLDEVCFFETEDDAVYVHTAKDSFRTHYRLYELEASLPTSFMRASKSSIVNLNQIDSLERNITSSRSVQFYNSHKITYVSRMYFQQIKQRLKEESI</sequence>
<dbReference type="PROSITE" id="PS50930">
    <property type="entry name" value="HTH_LYTTR"/>
    <property type="match status" value="1"/>
</dbReference>
<organism evidence="3 5">
    <name type="scientific">Erysipelothrix amsterdamensis</name>
    <dbReference type="NCBI Taxonomy" id="2929157"/>
    <lineage>
        <taxon>Bacteria</taxon>
        <taxon>Bacillati</taxon>
        <taxon>Bacillota</taxon>
        <taxon>Erysipelotrichia</taxon>
        <taxon>Erysipelotrichales</taxon>
        <taxon>Erysipelotrichaceae</taxon>
        <taxon>Erysipelothrix</taxon>
    </lineage>
</organism>
<evidence type="ECO:0000313" key="3">
    <source>
        <dbReference type="EMBL" id="CAH2761459.1"/>
    </source>
</evidence>
<dbReference type="RefSeq" id="WP_254007334.1">
    <property type="nucleotide sequence ID" value="NZ_OW659477.1"/>
</dbReference>
<proteinExistence type="predicted"/>
<reference evidence="3" key="1">
    <citation type="submission" date="2022-04" db="EMBL/GenBank/DDBJ databases">
        <authorList>
            <person name="Forde T."/>
        </authorList>
    </citation>
    <scope>NUCLEOTIDE SEQUENCE</scope>
    <source>
        <strain evidence="3">A18Y016a</strain>
        <strain evidence="2">A18Y020d</strain>
    </source>
</reference>
<protein>
    <submittedName>
        <fullName evidence="3">LytTR family transcriptional regulator</fullName>
    </submittedName>
</protein>
<evidence type="ECO:0000259" key="1">
    <source>
        <dbReference type="PROSITE" id="PS50930"/>
    </source>
</evidence>
<dbReference type="InterPro" id="IPR046947">
    <property type="entry name" value="LytR-like"/>
</dbReference>
<dbReference type="Proteomes" id="UP001154095">
    <property type="component" value="Chromosome"/>
</dbReference>
<evidence type="ECO:0000313" key="4">
    <source>
        <dbReference type="Proteomes" id="UP001154095"/>
    </source>
</evidence>
<dbReference type="EMBL" id="OW659477">
    <property type="protein sequence ID" value="CAH2761459.1"/>
    <property type="molecule type" value="Genomic_DNA"/>
</dbReference>
<dbReference type="InterPro" id="IPR007492">
    <property type="entry name" value="LytTR_DNA-bd_dom"/>
</dbReference>
<name>A0AAU9VG12_9FIRM</name>
<dbReference type="Pfam" id="PF04397">
    <property type="entry name" value="LytTR"/>
    <property type="match status" value="1"/>
</dbReference>
<evidence type="ECO:0000313" key="5">
    <source>
        <dbReference type="Proteomes" id="UP001154111"/>
    </source>
</evidence>
<gene>
    <name evidence="3" type="ORF">ERYAMS2_00719</name>
    <name evidence="2" type="ORF">ERYAMS_00425</name>
</gene>
<dbReference type="Proteomes" id="UP001154111">
    <property type="component" value="Chromosome"/>
</dbReference>
<dbReference type="GO" id="GO:0000156">
    <property type="term" value="F:phosphorelay response regulator activity"/>
    <property type="evidence" value="ECO:0007669"/>
    <property type="project" value="InterPro"/>
</dbReference>
<dbReference type="Gene3D" id="2.40.50.1020">
    <property type="entry name" value="LytTr DNA-binding domain"/>
    <property type="match status" value="1"/>
</dbReference>
<dbReference type="SMART" id="SM00850">
    <property type="entry name" value="LytTR"/>
    <property type="match status" value="1"/>
</dbReference>
<dbReference type="EMBL" id="OW659496">
    <property type="protein sequence ID" value="CAH2761456.1"/>
    <property type="molecule type" value="Genomic_DNA"/>
</dbReference>
<dbReference type="PANTHER" id="PTHR37299:SF4">
    <property type="entry name" value="TRANSCRIPTIONAL REGULATOR"/>
    <property type="match status" value="1"/>
</dbReference>
<evidence type="ECO:0000313" key="2">
    <source>
        <dbReference type="EMBL" id="CAH2761456.1"/>
    </source>
</evidence>
<dbReference type="GO" id="GO:0003677">
    <property type="term" value="F:DNA binding"/>
    <property type="evidence" value="ECO:0007669"/>
    <property type="project" value="InterPro"/>
</dbReference>